<evidence type="ECO:0000313" key="3">
    <source>
        <dbReference type="EMBL" id="CAG7725806.1"/>
    </source>
</evidence>
<feature type="transmembrane region" description="Helical" evidence="2">
    <location>
        <begin position="20"/>
        <end position="44"/>
    </location>
</feature>
<evidence type="ECO:0000313" key="4">
    <source>
        <dbReference type="Proteomes" id="UP000708208"/>
    </source>
</evidence>
<keyword evidence="4" id="KW-1185">Reference proteome</keyword>
<proteinExistence type="predicted"/>
<protein>
    <submittedName>
        <fullName evidence="3">Uncharacterized protein</fullName>
    </submittedName>
</protein>
<keyword evidence="2" id="KW-1133">Transmembrane helix</keyword>
<accession>A0A8J2P4X3</accession>
<evidence type="ECO:0000256" key="1">
    <source>
        <dbReference type="SAM" id="MobiDB-lite"/>
    </source>
</evidence>
<feature type="compositionally biased region" description="Polar residues" evidence="1">
    <location>
        <begin position="57"/>
        <end position="68"/>
    </location>
</feature>
<feature type="non-terminal residue" evidence="3">
    <location>
        <position position="1"/>
    </location>
</feature>
<gene>
    <name evidence="3" type="ORF">AFUS01_LOCUS14749</name>
</gene>
<keyword evidence="2" id="KW-0812">Transmembrane</keyword>
<feature type="region of interest" description="Disordered" evidence="1">
    <location>
        <begin position="49"/>
        <end position="68"/>
    </location>
</feature>
<dbReference type="EMBL" id="CAJVCH010127010">
    <property type="protein sequence ID" value="CAG7725806.1"/>
    <property type="molecule type" value="Genomic_DNA"/>
</dbReference>
<sequence length="272" mass="30207">MGRSASLEDYSTFRGKLLLVLSRINVLWILPAFGFLLLLALLVLSSRSAPSGVPENVPTSRLRSSASSKNASLKDGHYVFEGSQDELFPGLDASLNKSDLVHLEIRGAVIDINVLADCLDGASNLRTIHIVAQELTRSMGQRVHLPKLEQFHFTYTPRINADEFKKAEILKDIMFFNKLENKDWDFRSDVLNLGIHIVIVIDGTTLLEVNRKTGLININLHFCSEILSNVAGEFTSLTLSWCSLTNVSLVSPSLKYLNLNNAIPRSPRTLST</sequence>
<comment type="caution">
    <text evidence="3">The sequence shown here is derived from an EMBL/GenBank/DDBJ whole genome shotgun (WGS) entry which is preliminary data.</text>
</comment>
<reference evidence="3" key="1">
    <citation type="submission" date="2021-06" db="EMBL/GenBank/DDBJ databases">
        <authorList>
            <person name="Hodson N. C."/>
            <person name="Mongue J. A."/>
            <person name="Jaron S. K."/>
        </authorList>
    </citation>
    <scope>NUCLEOTIDE SEQUENCE</scope>
</reference>
<dbReference type="Proteomes" id="UP000708208">
    <property type="component" value="Unassembled WGS sequence"/>
</dbReference>
<organism evidence="3 4">
    <name type="scientific">Allacma fusca</name>
    <dbReference type="NCBI Taxonomy" id="39272"/>
    <lineage>
        <taxon>Eukaryota</taxon>
        <taxon>Metazoa</taxon>
        <taxon>Ecdysozoa</taxon>
        <taxon>Arthropoda</taxon>
        <taxon>Hexapoda</taxon>
        <taxon>Collembola</taxon>
        <taxon>Symphypleona</taxon>
        <taxon>Sminthuridae</taxon>
        <taxon>Allacma</taxon>
    </lineage>
</organism>
<dbReference type="AlphaFoldDB" id="A0A8J2P4X3"/>
<evidence type="ECO:0000256" key="2">
    <source>
        <dbReference type="SAM" id="Phobius"/>
    </source>
</evidence>
<keyword evidence="2" id="KW-0472">Membrane</keyword>
<name>A0A8J2P4X3_9HEXA</name>